<dbReference type="Proteomes" id="UP001604335">
    <property type="component" value="Unassembled WGS sequence"/>
</dbReference>
<reference evidence="3" key="1">
    <citation type="journal article" date="2024" name="Algal Res.">
        <title>Biochemical, toxicological and genomic investigation of a high-biomass producing Limnothrix strain isolated from Italian shallow drinking water reservoir.</title>
        <authorList>
            <person name="Simonazzi M."/>
            <person name="Shishido T.K."/>
            <person name="Delbaje E."/>
            <person name="Wahlsten M."/>
            <person name="Fewer D.P."/>
            <person name="Sivonen K."/>
            <person name="Pezzolesi L."/>
            <person name="Pistocchi R."/>
        </authorList>
    </citation>
    <scope>NUCLEOTIDE SEQUENCE [LARGE SCALE GENOMIC DNA]</scope>
    <source>
        <strain evidence="3">LRLZ20PSL1</strain>
    </source>
</reference>
<name>A0ABW7CD70_9CYAN</name>
<organism evidence="2 3">
    <name type="scientific">Limnothrix redekei LRLZ20PSL1</name>
    <dbReference type="NCBI Taxonomy" id="3112953"/>
    <lineage>
        <taxon>Bacteria</taxon>
        <taxon>Bacillati</taxon>
        <taxon>Cyanobacteriota</taxon>
        <taxon>Cyanophyceae</taxon>
        <taxon>Pseudanabaenales</taxon>
        <taxon>Pseudanabaenaceae</taxon>
        <taxon>Limnothrix</taxon>
    </lineage>
</organism>
<protein>
    <submittedName>
        <fullName evidence="2">Uncharacterized protein</fullName>
    </submittedName>
</protein>
<feature type="region of interest" description="Disordered" evidence="1">
    <location>
        <begin position="170"/>
        <end position="194"/>
    </location>
</feature>
<proteinExistence type="predicted"/>
<sequence length="274" mass="30617">MVKGVWSGWCRRTIGRRTIGLVGCLGWLWGGILIPAGAEPGPAVQAPQTPLDWRYQYRKVRHPQGFWAIELPIDWNMPLHRDYHSVFYSEPIAPSRGWQPKPLPRSLIRLDLVLLDQSMEAAETDLTTRAEAAGLTLTERSTLSLAGRSAVRMVLDRVISDRVISDQVISDQATPNPVSPEAKDAKDTKPEAGPEFDRTWFTLIPVTPRLSLLLVGSYNPCENPTAEAVLTKIHRSIELFFEQPTDIRTPAQHLLPLELPPLENSPGDQEPQTP</sequence>
<evidence type="ECO:0000313" key="2">
    <source>
        <dbReference type="EMBL" id="MFG3819097.1"/>
    </source>
</evidence>
<feature type="compositionally biased region" description="Basic and acidic residues" evidence="1">
    <location>
        <begin position="181"/>
        <end position="194"/>
    </location>
</feature>
<dbReference type="EMBL" id="JAZAQF010000086">
    <property type="protein sequence ID" value="MFG3819097.1"/>
    <property type="molecule type" value="Genomic_DNA"/>
</dbReference>
<evidence type="ECO:0000313" key="3">
    <source>
        <dbReference type="Proteomes" id="UP001604335"/>
    </source>
</evidence>
<keyword evidence="3" id="KW-1185">Reference proteome</keyword>
<accession>A0ABW7CD70</accession>
<dbReference type="RefSeq" id="WP_393014794.1">
    <property type="nucleotide sequence ID" value="NZ_JAZAQF010000086.1"/>
</dbReference>
<evidence type="ECO:0000256" key="1">
    <source>
        <dbReference type="SAM" id="MobiDB-lite"/>
    </source>
</evidence>
<gene>
    <name evidence="2" type="ORF">VPK24_15750</name>
</gene>
<comment type="caution">
    <text evidence="2">The sequence shown here is derived from an EMBL/GenBank/DDBJ whole genome shotgun (WGS) entry which is preliminary data.</text>
</comment>